<accession>A0A2T0BFF2</accession>
<evidence type="ECO:0000313" key="7">
    <source>
        <dbReference type="Proteomes" id="UP000239471"/>
    </source>
</evidence>
<dbReference type="InterPro" id="IPR001279">
    <property type="entry name" value="Metallo-B-lactamas"/>
</dbReference>
<evidence type="ECO:0000256" key="1">
    <source>
        <dbReference type="ARBA" id="ARBA00001947"/>
    </source>
</evidence>
<dbReference type="InterPro" id="IPR036866">
    <property type="entry name" value="RibonucZ/Hydroxyglut_hydro"/>
</dbReference>
<dbReference type="SMART" id="SM00849">
    <property type="entry name" value="Lactamase_B"/>
    <property type="match status" value="1"/>
</dbReference>
<comment type="cofactor">
    <cofactor evidence="1">
        <name>Zn(2+)</name>
        <dbReference type="ChEBI" id="CHEBI:29105"/>
    </cofactor>
</comment>
<evidence type="ECO:0000313" key="6">
    <source>
        <dbReference type="EMBL" id="PRR82609.1"/>
    </source>
</evidence>
<keyword evidence="3 6" id="KW-0378">Hydrolase</keyword>
<dbReference type="PANTHER" id="PTHR46233:SF3">
    <property type="entry name" value="HYDROXYACYLGLUTATHIONE HYDROLASE GLOC"/>
    <property type="match status" value="1"/>
</dbReference>
<dbReference type="RefSeq" id="WP_106059567.1">
    <property type="nucleotide sequence ID" value="NZ_PVXQ01000014.1"/>
</dbReference>
<dbReference type="CDD" id="cd06262">
    <property type="entry name" value="metallo-hydrolase-like_MBL-fold"/>
    <property type="match status" value="1"/>
</dbReference>
<evidence type="ECO:0000256" key="3">
    <source>
        <dbReference type="ARBA" id="ARBA00022801"/>
    </source>
</evidence>
<evidence type="ECO:0000256" key="2">
    <source>
        <dbReference type="ARBA" id="ARBA00022723"/>
    </source>
</evidence>
<dbReference type="Proteomes" id="UP000239471">
    <property type="component" value="Unassembled WGS sequence"/>
</dbReference>
<dbReference type="GO" id="GO:0046872">
    <property type="term" value="F:metal ion binding"/>
    <property type="evidence" value="ECO:0007669"/>
    <property type="project" value="UniProtKB-KW"/>
</dbReference>
<sequence length="199" mass="22059">MIIKAVMAGMYDANCYIIMDKENKEAVVLDPGGDGPKLEKIIDDMGAKVKYILLTHGHFDHVGAVEYLADKYKVPFYINKIDEELMEKDDSVYGSIRKADGYLQEGDLLAFGNKTIKVFYTPGHTKGGVCFLIDDKCFTGDTLFQGSIGRTDFLGGDFKEIINSIKTKLLPLGDNVQVYPGHGPSSTIAFEKENNPFLE</sequence>
<dbReference type="EMBL" id="PVXQ01000014">
    <property type="protein sequence ID" value="PRR82609.1"/>
    <property type="molecule type" value="Genomic_DNA"/>
</dbReference>
<dbReference type="AlphaFoldDB" id="A0A2T0BFF2"/>
<dbReference type="EC" id="3.-.-.-" evidence="6"/>
<feature type="domain" description="Metallo-beta-lactamase" evidence="5">
    <location>
        <begin position="12"/>
        <end position="182"/>
    </location>
</feature>
<keyword evidence="2" id="KW-0479">Metal-binding</keyword>
<keyword evidence="4" id="KW-0862">Zinc</keyword>
<proteinExistence type="predicted"/>
<dbReference type="PANTHER" id="PTHR46233">
    <property type="entry name" value="HYDROXYACYLGLUTATHIONE HYDROLASE GLOC"/>
    <property type="match status" value="1"/>
</dbReference>
<comment type="caution">
    <text evidence="6">The sequence shown here is derived from an EMBL/GenBank/DDBJ whole genome shotgun (WGS) entry which is preliminary data.</text>
</comment>
<dbReference type="SUPFAM" id="SSF56281">
    <property type="entry name" value="Metallo-hydrolase/oxidoreductase"/>
    <property type="match status" value="1"/>
</dbReference>
<dbReference type="Pfam" id="PF00753">
    <property type="entry name" value="Lactamase_B"/>
    <property type="match status" value="1"/>
</dbReference>
<dbReference type="GO" id="GO:0016787">
    <property type="term" value="F:hydrolase activity"/>
    <property type="evidence" value="ECO:0007669"/>
    <property type="project" value="UniProtKB-KW"/>
</dbReference>
<dbReference type="Gene3D" id="3.60.15.10">
    <property type="entry name" value="Ribonuclease Z/Hydroxyacylglutathione hydrolase-like"/>
    <property type="match status" value="1"/>
</dbReference>
<name>A0A2T0BFF2_9CLOT</name>
<protein>
    <submittedName>
        <fullName evidence="6">Putative metallo-hydrolase</fullName>
        <ecNumber evidence="6">3.-.-.-</ecNumber>
    </submittedName>
</protein>
<dbReference type="OrthoDB" id="9802248at2"/>
<organism evidence="6 7">
    <name type="scientific">Clostridium vincentii</name>
    <dbReference type="NCBI Taxonomy" id="52704"/>
    <lineage>
        <taxon>Bacteria</taxon>
        <taxon>Bacillati</taxon>
        <taxon>Bacillota</taxon>
        <taxon>Clostridia</taxon>
        <taxon>Eubacteriales</taxon>
        <taxon>Clostridiaceae</taxon>
        <taxon>Clostridium</taxon>
    </lineage>
</organism>
<keyword evidence="7" id="KW-1185">Reference proteome</keyword>
<reference evidence="6 7" key="1">
    <citation type="submission" date="2018-03" db="EMBL/GenBank/DDBJ databases">
        <title>Genome sequence of Clostridium vincentii DSM 10228.</title>
        <authorList>
            <person name="Poehlein A."/>
            <person name="Daniel R."/>
        </authorList>
    </citation>
    <scope>NUCLEOTIDE SEQUENCE [LARGE SCALE GENOMIC DNA]</scope>
    <source>
        <strain evidence="6 7">DSM 10228</strain>
    </source>
</reference>
<gene>
    <name evidence="6" type="ORF">CLVI_15760</name>
</gene>
<dbReference type="InterPro" id="IPR051453">
    <property type="entry name" value="MBL_Glyoxalase_II"/>
</dbReference>
<evidence type="ECO:0000259" key="5">
    <source>
        <dbReference type="SMART" id="SM00849"/>
    </source>
</evidence>
<evidence type="ECO:0000256" key="4">
    <source>
        <dbReference type="ARBA" id="ARBA00022833"/>
    </source>
</evidence>